<keyword evidence="2" id="KW-1185">Reference proteome</keyword>
<dbReference type="Gene3D" id="3.30.460.10">
    <property type="entry name" value="Beta Polymerase, domain 2"/>
    <property type="match status" value="1"/>
</dbReference>
<name>A0ABY4GJL6_9BACI</name>
<proteinExistence type="predicted"/>
<accession>A0ABY4GJL6</accession>
<dbReference type="EMBL" id="CP095071">
    <property type="protein sequence ID" value="UOQ84421.1"/>
    <property type="molecule type" value="Genomic_DNA"/>
</dbReference>
<dbReference type="PANTHER" id="PTHR34822">
    <property type="entry name" value="GRPB DOMAIN PROTEIN (AFU_ORTHOLOGUE AFUA_1G01530)"/>
    <property type="match status" value="1"/>
</dbReference>
<gene>
    <name evidence="1" type="ORF">MUN87_17255</name>
</gene>
<protein>
    <submittedName>
        <fullName evidence="1">GrpB family protein</fullName>
    </submittedName>
</protein>
<reference evidence="1 2" key="1">
    <citation type="submission" date="2022-04" db="EMBL/GenBank/DDBJ databases">
        <title>Gracilibacillus sp. isolated from saltern.</title>
        <authorList>
            <person name="Won M."/>
            <person name="Lee C.-M."/>
            <person name="Woen H.-Y."/>
            <person name="Kwon S.-W."/>
        </authorList>
    </citation>
    <scope>NUCLEOTIDE SEQUENCE [LARGE SCALE GENOMIC DNA]</scope>
    <source>
        <strain evidence="1 2">SSPM10-3</strain>
    </source>
</reference>
<organism evidence="1 2">
    <name type="scientific">Gracilibacillus salinarum</name>
    <dbReference type="NCBI Taxonomy" id="2932255"/>
    <lineage>
        <taxon>Bacteria</taxon>
        <taxon>Bacillati</taxon>
        <taxon>Bacillota</taxon>
        <taxon>Bacilli</taxon>
        <taxon>Bacillales</taxon>
        <taxon>Bacillaceae</taxon>
        <taxon>Gracilibacillus</taxon>
    </lineage>
</organism>
<sequence>MNKSIVTLHPYNPEWTNLFEYEKKRITAALGDKMIGIEHIGSTSIQGLKAKPIIDIMAGVQDLDEVHGFISELDEIEFEYVPKPEWKDRKFFRKGFWGKGTCHLHICEYNSKEWEEKLLFRDHLMQHPVVTKEYELLKEELAEKYKFDRLVYTKMKEPFIKRVILKAKRRSD</sequence>
<evidence type="ECO:0000313" key="2">
    <source>
        <dbReference type="Proteomes" id="UP000831537"/>
    </source>
</evidence>
<dbReference type="Proteomes" id="UP000831537">
    <property type="component" value="Chromosome"/>
</dbReference>
<dbReference type="SUPFAM" id="SSF81301">
    <property type="entry name" value="Nucleotidyltransferase"/>
    <property type="match status" value="1"/>
</dbReference>
<dbReference type="InterPro" id="IPR043519">
    <property type="entry name" value="NT_sf"/>
</dbReference>
<dbReference type="Pfam" id="PF04229">
    <property type="entry name" value="GrpB"/>
    <property type="match status" value="1"/>
</dbReference>
<dbReference type="PANTHER" id="PTHR34822:SF1">
    <property type="entry name" value="GRPB FAMILY PROTEIN"/>
    <property type="match status" value="1"/>
</dbReference>
<dbReference type="InterPro" id="IPR007344">
    <property type="entry name" value="GrpB/CoaE"/>
</dbReference>
<evidence type="ECO:0000313" key="1">
    <source>
        <dbReference type="EMBL" id="UOQ84421.1"/>
    </source>
</evidence>
<dbReference type="RefSeq" id="WP_244742140.1">
    <property type="nucleotide sequence ID" value="NZ_CP095071.1"/>
</dbReference>